<feature type="coiled-coil region" evidence="1">
    <location>
        <begin position="590"/>
        <end position="641"/>
    </location>
</feature>
<sequence length="782" mass="90598">RPQKVLEKIYHPEPKWFAYVFLCSHRFTLVLSGDYSFTAIHRWCLRRKTFDQTLRFYKCNSFIFLELASNFLSFPMAPEKLDIKFKTQISQKAHGTGQKDQGIAFLNYLSQTMTQLPKKNQKCTRIDLPSEHAATSMKPSVERSSLRLAEVYSRLLRGHTLLASPPELSIRTRCLVPSCECGSRFCRRWQVPRLLCRLHLLSQNFLENDDTNLVSITRTLHGEPALYNKFLTLIQTVLCTPKNMLTRRPSHLRVMDLDQTFFGDSGQLENMPCYVSEARAPFHSRISLFNCKTLHIRLGQFHIQTTCSLQICKPNCPTRSGSKSHFRAYHRASSMRKQKIFPVQSNASISFRLRNYFLRHSHFRSDIRSDIRSDCLQRPFSVTFLTVTYCNLLDGNRTVKKHSITQVKMINVSKNLCFIFISCQNNTFLIFCTHVSHDFSPPRQLERQLDPALSRHLKKTKISRYAMLVFWWESLLRKSLADNFVSGKGFSRAGEDSYLQKQPLENQEAVSRLLLKFDPGSRTKVRETEDMPKATCCEWWRYCTPIAILRIKIAQASQLKSGLSISRKMTSMDELKSLILGLDKNLGDKIKALANDVKSFKGEFQSLKRETRELREQNNVLQDEVDTLKRELNNIQAKEKKNNIIVFNAEDTKQFNNQIKEKTLELLTTCEVNIKDSDIVNISRLATCTIEIWFQQLKIHKKNIGALIKEHVATVDPLAPRLYESVKECVRIATMIETFIERQAQLPVVPINTKIDHSIDSQPHVAHMAIYIQYIFTKIGYK</sequence>
<reference evidence="2 3" key="1">
    <citation type="submission" date="2020-02" db="EMBL/GenBank/DDBJ databases">
        <authorList>
            <person name="Ferguson B K."/>
        </authorList>
    </citation>
    <scope>NUCLEOTIDE SEQUENCE [LARGE SCALE GENOMIC DNA]</scope>
</reference>
<dbReference type="Proteomes" id="UP000479190">
    <property type="component" value="Unassembled WGS sequence"/>
</dbReference>
<proteinExistence type="predicted"/>
<name>A0A6H5IP54_9HYME</name>
<evidence type="ECO:0000313" key="2">
    <source>
        <dbReference type="EMBL" id="CAB0039214.1"/>
    </source>
</evidence>
<evidence type="ECO:0000313" key="3">
    <source>
        <dbReference type="Proteomes" id="UP000479190"/>
    </source>
</evidence>
<keyword evidence="3" id="KW-1185">Reference proteome</keyword>
<accession>A0A6H5IP54</accession>
<keyword evidence="1" id="KW-0175">Coiled coil</keyword>
<organism evidence="2 3">
    <name type="scientific">Trichogramma brassicae</name>
    <dbReference type="NCBI Taxonomy" id="86971"/>
    <lineage>
        <taxon>Eukaryota</taxon>
        <taxon>Metazoa</taxon>
        <taxon>Ecdysozoa</taxon>
        <taxon>Arthropoda</taxon>
        <taxon>Hexapoda</taxon>
        <taxon>Insecta</taxon>
        <taxon>Pterygota</taxon>
        <taxon>Neoptera</taxon>
        <taxon>Endopterygota</taxon>
        <taxon>Hymenoptera</taxon>
        <taxon>Apocrita</taxon>
        <taxon>Proctotrupomorpha</taxon>
        <taxon>Chalcidoidea</taxon>
        <taxon>Trichogrammatidae</taxon>
        <taxon>Trichogramma</taxon>
    </lineage>
</organism>
<evidence type="ECO:0000256" key="1">
    <source>
        <dbReference type="SAM" id="Coils"/>
    </source>
</evidence>
<dbReference type="EMBL" id="CADCXV010000944">
    <property type="protein sequence ID" value="CAB0039214.1"/>
    <property type="molecule type" value="Genomic_DNA"/>
</dbReference>
<dbReference type="AlphaFoldDB" id="A0A6H5IP54"/>
<feature type="non-terminal residue" evidence="2">
    <location>
        <position position="1"/>
    </location>
</feature>
<protein>
    <submittedName>
        <fullName evidence="2">Uncharacterized protein</fullName>
    </submittedName>
</protein>
<gene>
    <name evidence="2" type="ORF">TBRA_LOCUS10966</name>
</gene>